<reference evidence="1" key="1">
    <citation type="journal article" date="2021" name="PeerJ">
        <title>Extensive microbial diversity within the chicken gut microbiome revealed by metagenomics and culture.</title>
        <authorList>
            <person name="Gilroy R."/>
            <person name="Ravi A."/>
            <person name="Getino M."/>
            <person name="Pursley I."/>
            <person name="Horton D.L."/>
            <person name="Alikhan N.F."/>
            <person name="Baker D."/>
            <person name="Gharbi K."/>
            <person name="Hall N."/>
            <person name="Watson M."/>
            <person name="Adriaenssens E.M."/>
            <person name="Foster-Nyarko E."/>
            <person name="Jarju S."/>
            <person name="Secka A."/>
            <person name="Antonio M."/>
            <person name="Oren A."/>
            <person name="Chaudhuri R.R."/>
            <person name="La Ragione R."/>
            <person name="Hildebrand F."/>
            <person name="Pallen M.J."/>
        </authorList>
    </citation>
    <scope>NUCLEOTIDE SEQUENCE</scope>
    <source>
        <strain evidence="1">5933</strain>
    </source>
</reference>
<protein>
    <submittedName>
        <fullName evidence="1">Uncharacterized protein</fullName>
    </submittedName>
</protein>
<sequence>MQQLATIPELLNMRNVLAERQRELYVATITNINMRYRELLTDDFGATLVKNCAWDAADAIVDRYFNTKDYYISTQQMYERICSFSYGNETDPLSDNTSIRKMLYENTNSRETLDEIARNSLQAQKKLFEKEDGRYKDHAMMTKAKQEYRQSKQGDLRDELTGTPQAKLDRPLEVDHTQAAATATYNSRYIKDPEAIEQLKKFYNSPSNFQMLQKSANASKSDVKVFSDGKKTISETAAFQEKRQRTDELRRQYQRDGMSQKDALKAARDEAQKELFGEGGKYTDITYKATAAQRTQATVEKWENANPTAKETLKRDGFLDENGKVKPEVKKELEEHYRNAMNGESRAMRPDYHAIAKDSMNAAKKSIKKIIIGQVVYYVLPPLVFETRTLVRRKNMTLDVFFQEIKKSGRRIIRYVSKKLGDIFKNIAGNLFNKFLKSFFDILIELAKETVKRVLKVVKQLVLSLVNCVKIIADKNTSSAQKADSVSKLMAATVTTIALEILFEWMEKQFGLPDILMEPLQIIVTIIVTNVIMLILQKADLFDVQYGLLVSNIQMIFEQEQQAYLEESSRLEKRSEEEAKAYMEMLNKQISDLEDSLDGFDPFKDDAGEDLEKLNEIYQMDIDFKKEWLDFCNSHPAVGVY</sequence>
<comment type="caution">
    <text evidence="1">The sequence shown here is derived from an EMBL/GenBank/DDBJ whole genome shotgun (WGS) entry which is preliminary data.</text>
</comment>
<organism evidence="1 2">
    <name type="scientific">Candidatus Ruthenibacterium merdavium</name>
    <dbReference type="NCBI Taxonomy" id="2838752"/>
    <lineage>
        <taxon>Bacteria</taxon>
        <taxon>Bacillati</taxon>
        <taxon>Bacillota</taxon>
        <taxon>Clostridia</taxon>
        <taxon>Eubacteriales</taxon>
        <taxon>Oscillospiraceae</taxon>
        <taxon>Ruthenibacterium</taxon>
    </lineage>
</organism>
<reference evidence="1" key="2">
    <citation type="submission" date="2021-04" db="EMBL/GenBank/DDBJ databases">
        <authorList>
            <person name="Gilroy R."/>
        </authorList>
    </citation>
    <scope>NUCLEOTIDE SEQUENCE</scope>
    <source>
        <strain evidence="1">5933</strain>
    </source>
</reference>
<dbReference type="EMBL" id="DWWA01000018">
    <property type="protein sequence ID" value="HJC71792.1"/>
    <property type="molecule type" value="Genomic_DNA"/>
</dbReference>
<dbReference type="AlphaFoldDB" id="A0A9D2Q5E4"/>
<proteinExistence type="predicted"/>
<name>A0A9D2Q5E4_9FIRM</name>
<evidence type="ECO:0000313" key="1">
    <source>
        <dbReference type="EMBL" id="HJC71792.1"/>
    </source>
</evidence>
<gene>
    <name evidence="1" type="ORF">H9698_03220</name>
</gene>
<dbReference type="Proteomes" id="UP000823918">
    <property type="component" value="Unassembled WGS sequence"/>
</dbReference>
<evidence type="ECO:0000313" key="2">
    <source>
        <dbReference type="Proteomes" id="UP000823918"/>
    </source>
</evidence>
<accession>A0A9D2Q5E4</accession>